<keyword evidence="6" id="KW-1003">Cell membrane</keyword>
<evidence type="ECO:0000313" key="29">
    <source>
        <dbReference type="EMBL" id="VIO90813.1"/>
    </source>
</evidence>
<keyword evidence="12" id="KW-0325">Glycoprotein</keyword>
<comment type="catalytic activity">
    <reaction evidence="19">
        <text>L-glutamate(out) = L-glutamate(in)</text>
        <dbReference type="Rhea" id="RHEA:66336"/>
        <dbReference type="ChEBI" id="CHEBI:29985"/>
    </reaction>
    <physiologicalReaction direction="left-to-right" evidence="19">
        <dbReference type="Rhea" id="RHEA:66337"/>
    </physiologicalReaction>
</comment>
<comment type="catalytic activity">
    <reaction evidence="17">
        <text>N-acetylneuraminate(in) + H(+)(in) = N-acetylneuraminate(out) + H(+)(out)</text>
        <dbReference type="Rhea" id="RHEA:28987"/>
        <dbReference type="ChEBI" id="CHEBI:15378"/>
        <dbReference type="ChEBI" id="CHEBI:35418"/>
    </reaction>
    <physiologicalReaction direction="right-to-left" evidence="17">
        <dbReference type="Rhea" id="RHEA:28989"/>
    </physiologicalReaction>
</comment>
<keyword evidence="8" id="KW-0769">Symport</keyword>
<evidence type="ECO:0000313" key="31">
    <source>
        <dbReference type="WBParaSite" id="Bm6076.1"/>
    </source>
</evidence>
<dbReference type="CDD" id="cd17318">
    <property type="entry name" value="MFS_SLC17"/>
    <property type="match status" value="1"/>
</dbReference>
<dbReference type="AlphaFoldDB" id="A0A0H5S4S7"/>
<dbReference type="WBParaSite" id="Bm6076.1">
    <property type="protein sequence ID" value="Bm6076.1"/>
    <property type="gene ID" value="WBGene00226337"/>
</dbReference>
<feature type="transmembrane region" description="Helical" evidence="26">
    <location>
        <begin position="271"/>
        <end position="292"/>
    </location>
</feature>
<feature type="transmembrane region" description="Helical" evidence="26">
    <location>
        <begin position="354"/>
        <end position="373"/>
    </location>
</feature>
<dbReference type="GO" id="GO:0005765">
    <property type="term" value="C:lysosomal membrane"/>
    <property type="evidence" value="ECO:0007669"/>
    <property type="project" value="UniProtKB-SubCell"/>
</dbReference>
<feature type="transmembrane region" description="Helical" evidence="26">
    <location>
        <begin position="122"/>
        <end position="141"/>
    </location>
</feature>
<dbReference type="STRING" id="6279.A0A0H5S4S7"/>
<keyword evidence="11 26" id="KW-0472">Membrane</keyword>
<keyword evidence="14" id="KW-0968">Cytoplasmic vesicle</keyword>
<accession>A0A4E9F298</accession>
<comment type="catalytic activity">
    <reaction evidence="20">
        <text>D-glucuronate(out) + H(+)(out) = D-glucuronate(in) + H(+)(in)</text>
        <dbReference type="Rhea" id="RHEA:72591"/>
        <dbReference type="ChEBI" id="CHEBI:15378"/>
        <dbReference type="ChEBI" id="CHEBI:58720"/>
    </reaction>
    <physiologicalReaction direction="left-to-right" evidence="20">
        <dbReference type="Rhea" id="RHEA:72592"/>
    </physiologicalReaction>
</comment>
<comment type="catalytic activity">
    <reaction evidence="16">
        <text>L-aspartate(out) = L-aspartate(in)</text>
        <dbReference type="Rhea" id="RHEA:66332"/>
        <dbReference type="ChEBI" id="CHEBI:29991"/>
    </reaction>
    <physiologicalReaction direction="left-to-right" evidence="16">
        <dbReference type="Rhea" id="RHEA:66333"/>
    </physiologicalReaction>
</comment>
<evidence type="ECO:0000256" key="21">
    <source>
        <dbReference type="ARBA" id="ARBA00056891"/>
    </source>
</evidence>
<reference evidence="28" key="2">
    <citation type="submission" date="2012-12" db="EMBL/GenBank/DDBJ databases">
        <authorList>
            <person name="Gao Y.W."/>
            <person name="Fan S.T."/>
            <person name="Sun H.T."/>
            <person name="Wang Z."/>
            <person name="Gao X.L."/>
            <person name="Li Y.G."/>
            <person name="Wang T.C."/>
            <person name="Zhang K."/>
            <person name="Xu W.W."/>
            <person name="Yu Z.J."/>
            <person name="Xia X.Z."/>
        </authorList>
    </citation>
    <scope>NUCLEOTIDE SEQUENCE</scope>
    <source>
        <strain evidence="28">FR3</strain>
    </source>
</reference>
<evidence type="ECO:0000256" key="9">
    <source>
        <dbReference type="ARBA" id="ARBA00022989"/>
    </source>
</evidence>
<sequence length="503" mass="54289">MYHNSFVISALLGSARLNLALVGFVGFFVVFMSRTDVSFAIVCMVNSTAVEMITGTNDANVTKKSATCAPRDDSELSEREAYMGEFIWTKDVQGYVLSAFFWGYISSQILGGYLASRYGGRLVIGITVLGCAVLTLLSPIAATTSVFAFIIARAIIGFMQGAIFPAYHAMWSMWAPPLERSLLTGVTYAGAQIGNTAVMPLSGLLCKYGFAGGWPSIFYVIGTAGVLWCVLWFSYVSDRPSQSKRISKKELSYIENSLADILASDSKKKRAVPWLAIFKSVPVWAVFCGHFAGDWGGHMMITTLPLFMNDVLGLDFASLGFLTAIPYITYFVCMNFGGFTADKLQKANVLSTIAIRRLAMIISLGSQAVFLIASGYCGCGQETLVTIFLTVGIGLSGIQYSGYMVSYLDIAPAFAGPILGIGNTIPCIAGIIGPVMVGYLTPTGSQQEWQLVFWITGGVLLAGTTIFCLFAKGEVQPWALSDIDKEENCELEKKTLNSSESSP</sequence>
<evidence type="ECO:0000256" key="5">
    <source>
        <dbReference type="ARBA" id="ARBA00022448"/>
    </source>
</evidence>
<evidence type="ECO:0000256" key="6">
    <source>
        <dbReference type="ARBA" id="ARBA00022475"/>
    </source>
</evidence>
<dbReference type="FunCoup" id="A0A0H5S4S7">
    <property type="interactions" value="900"/>
</dbReference>
<reference evidence="29" key="3">
    <citation type="submission" date="2019-04" db="EMBL/GenBank/DDBJ databases">
        <authorList>
            <person name="Howe K."/>
            <person name="Paulini M."/>
            <person name="Williams G."/>
        </authorList>
    </citation>
    <scope>NUCLEOTIDE SEQUENCE [LARGE SCALE GENOMIC DNA]</scope>
    <source>
        <strain evidence="29">FR3</strain>
    </source>
</reference>
<dbReference type="InterPro" id="IPR020846">
    <property type="entry name" value="MFS_dom"/>
</dbReference>
<evidence type="ECO:0000313" key="32">
    <source>
        <dbReference type="WormBase" id="Bm6076"/>
    </source>
</evidence>
<evidence type="ECO:0000256" key="25">
    <source>
        <dbReference type="ARBA" id="ARBA00081925"/>
    </source>
</evidence>
<accession>A0A0H5S4S7</accession>
<reference evidence="31" key="4">
    <citation type="submission" date="2019-12" db="UniProtKB">
        <authorList>
            <consortium name="WormBaseParasite"/>
        </authorList>
    </citation>
    <scope>IDENTIFICATION</scope>
</reference>
<evidence type="ECO:0000256" key="22">
    <source>
        <dbReference type="ARBA" id="ARBA00069713"/>
    </source>
</evidence>
<reference evidence="28 30" key="1">
    <citation type="journal article" date="2007" name="Science">
        <title>Draft genome of the filarial nematode parasite Brugia malayi.</title>
        <authorList>
            <person name="Ghedin E."/>
            <person name="Wang S."/>
            <person name="Spiro D."/>
            <person name="Caler E."/>
            <person name="Zhao Q."/>
            <person name="Crabtree J."/>
            <person name="Allen J.E."/>
            <person name="Delcher A.L."/>
            <person name="Guiliano D.B."/>
            <person name="Miranda-Saavedra D."/>
            <person name="Angiuoli S.V."/>
            <person name="Creasy T."/>
            <person name="Amedeo P."/>
            <person name="Haas B."/>
            <person name="El-Sayed N.M."/>
            <person name="Wortman J.R."/>
            <person name="Feldblyum T."/>
            <person name="Tallon L."/>
            <person name="Schatz M."/>
            <person name="Shumway M."/>
            <person name="Koo H."/>
            <person name="Salzberg S.L."/>
            <person name="Schobel S."/>
            <person name="Pertea M."/>
            <person name="Pop M."/>
            <person name="White O."/>
            <person name="Barton G.J."/>
            <person name="Carlow C.K."/>
            <person name="Crawford M.J."/>
            <person name="Daub J."/>
            <person name="Dimmic M.W."/>
            <person name="Estes C.F."/>
            <person name="Foster J.M."/>
            <person name="Ganatra M."/>
            <person name="Gregory W.F."/>
            <person name="Johnson N.M."/>
            <person name="Jin J."/>
            <person name="Komuniecki R."/>
            <person name="Korf I."/>
            <person name="Kumar S."/>
            <person name="Laney S."/>
            <person name="Li B.W."/>
            <person name="Li W."/>
            <person name="Lindblom T.H."/>
            <person name="Lustigman S."/>
            <person name="Ma D."/>
            <person name="Maina C.V."/>
            <person name="Martin D.M."/>
            <person name="McCarter J.P."/>
            <person name="McReynolds L."/>
            <person name="Mitreva M."/>
            <person name="Nutman T.B."/>
            <person name="Parkinson J."/>
            <person name="Peregrin-Alvarez J.M."/>
            <person name="Poole C."/>
            <person name="Ren Q."/>
            <person name="Saunders L."/>
            <person name="Sluder A.E."/>
            <person name="Smith K."/>
            <person name="Stanke M."/>
            <person name="Unnasch T.R."/>
            <person name="Ware J."/>
            <person name="Wei A.D."/>
            <person name="Weil G."/>
            <person name="Williams D.J."/>
            <person name="Zhang Y."/>
            <person name="Williams S.A."/>
            <person name="Fraser-Liggett C."/>
            <person name="Slatko B."/>
            <person name="Blaxter M.L."/>
            <person name="Scott A.L."/>
        </authorList>
    </citation>
    <scope>NUCLEOTIDE SEQUENCE</scope>
    <source>
        <strain evidence="28 30">FR3</strain>
    </source>
</reference>
<protein>
    <recommendedName>
        <fullName evidence="22">Sialin</fullName>
    </recommendedName>
    <alternativeName>
        <fullName evidence="25">H(+)/nitrate cotransporter</fullName>
    </alternativeName>
    <alternativeName>
        <fullName evidence="23">H(+)/sialic acid cotransporter</fullName>
    </alternativeName>
    <alternativeName>
        <fullName evidence="24">Vesicular excitatory amino acid transporter</fullName>
    </alternativeName>
</protein>
<evidence type="ECO:0000256" key="13">
    <source>
        <dbReference type="ARBA" id="ARBA00023228"/>
    </source>
</evidence>
<organism evidence="28">
    <name type="scientific">Brugia malayi</name>
    <name type="common">Filarial nematode worm</name>
    <dbReference type="NCBI Taxonomy" id="6279"/>
    <lineage>
        <taxon>Eukaryota</taxon>
        <taxon>Metazoa</taxon>
        <taxon>Ecdysozoa</taxon>
        <taxon>Nematoda</taxon>
        <taxon>Chromadorea</taxon>
        <taxon>Rhabditida</taxon>
        <taxon>Spirurina</taxon>
        <taxon>Spiruromorpha</taxon>
        <taxon>Filarioidea</taxon>
        <taxon>Onchocercidae</taxon>
        <taxon>Brugia</taxon>
    </lineage>
</organism>
<evidence type="ECO:0000256" key="20">
    <source>
        <dbReference type="ARBA" id="ARBA00051612"/>
    </source>
</evidence>
<evidence type="ECO:0000256" key="23">
    <source>
        <dbReference type="ARBA" id="ARBA00080244"/>
    </source>
</evidence>
<name>A0A0H5S4S7_BRUMA</name>
<dbReference type="Proteomes" id="UP000006672">
    <property type="component" value="Unassembled WGS sequence"/>
</dbReference>
<evidence type="ECO:0000256" key="11">
    <source>
        <dbReference type="ARBA" id="ARBA00023136"/>
    </source>
</evidence>
<evidence type="ECO:0000256" key="18">
    <source>
        <dbReference type="ARBA" id="ARBA00051403"/>
    </source>
</evidence>
<feature type="domain" description="Major facilitator superfamily (MFS) profile" evidence="27">
    <location>
        <begin position="19"/>
        <end position="475"/>
    </location>
</feature>
<dbReference type="PROSITE" id="PS50850">
    <property type="entry name" value="MFS"/>
    <property type="match status" value="1"/>
</dbReference>
<evidence type="ECO:0000256" key="3">
    <source>
        <dbReference type="ARBA" id="ARBA00004638"/>
    </source>
</evidence>
<evidence type="ECO:0000256" key="14">
    <source>
        <dbReference type="ARBA" id="ARBA00023329"/>
    </source>
</evidence>
<comment type="subcellular location">
    <subcellularLocation>
        <location evidence="2">Basolateral cell membrane</location>
        <topology evidence="2">Multi-pass membrane protein</topology>
    </subcellularLocation>
    <subcellularLocation>
        <location evidence="3">Cytoplasmic vesicle</location>
        <location evidence="3">Secretory vesicle membrane</location>
        <topology evidence="3">Multi-pass membrane protein</topology>
    </subcellularLocation>
    <subcellularLocation>
        <location evidence="1">Cytoplasmic vesicle</location>
        <location evidence="1">Secretory vesicle</location>
        <location evidence="1">Synaptic vesicle membrane</location>
    </subcellularLocation>
    <subcellularLocation>
        <location evidence="4">Lysosome membrane</location>
    </subcellularLocation>
</comment>
<comment type="catalytic activity">
    <reaction evidence="18">
        <text>N-acetyl-L-aspartyl-L-glutamate(out) = N-acetyl-L-aspartyl-L-glutamate(in)</text>
        <dbReference type="Rhea" id="RHEA:72599"/>
        <dbReference type="ChEBI" id="CHEBI:76931"/>
    </reaction>
    <physiologicalReaction direction="left-to-right" evidence="18">
        <dbReference type="Rhea" id="RHEA:72600"/>
    </physiologicalReaction>
</comment>
<keyword evidence="7 26" id="KW-0812">Transmembrane</keyword>
<evidence type="ECO:0000256" key="10">
    <source>
        <dbReference type="ARBA" id="ARBA00023018"/>
    </source>
</evidence>
<dbReference type="OMA" id="MGEFIWT"/>
<feature type="transmembrane region" description="Helical" evidence="26">
    <location>
        <begin position="182"/>
        <end position="205"/>
    </location>
</feature>
<dbReference type="OrthoDB" id="2985014at2759"/>
<dbReference type="FunFam" id="1.20.1250.20:FF:000067">
    <property type="entry name" value="sialin isoform X2"/>
    <property type="match status" value="1"/>
</dbReference>
<dbReference type="EMBL" id="CAAKNF010000192">
    <property type="protein sequence ID" value="VIO90813.1"/>
    <property type="molecule type" value="Genomic_DNA"/>
</dbReference>
<evidence type="ECO:0000256" key="1">
    <source>
        <dbReference type="ARBA" id="ARBA00004432"/>
    </source>
</evidence>
<evidence type="ECO:0000256" key="15">
    <source>
        <dbReference type="ARBA" id="ARBA00050101"/>
    </source>
</evidence>
<dbReference type="RefSeq" id="XP_001894421.2">
    <property type="nucleotide sequence ID" value="XM_001894386.2"/>
</dbReference>
<evidence type="ECO:0000256" key="7">
    <source>
        <dbReference type="ARBA" id="ARBA00022692"/>
    </source>
</evidence>
<evidence type="ECO:0000256" key="4">
    <source>
        <dbReference type="ARBA" id="ARBA00004656"/>
    </source>
</evidence>
<dbReference type="GO" id="GO:0006820">
    <property type="term" value="P:monoatomic anion transport"/>
    <property type="evidence" value="ECO:0007669"/>
    <property type="project" value="TreeGrafter"/>
</dbReference>
<keyword evidence="5" id="KW-0813">Transport</keyword>
<evidence type="ECO:0000256" key="8">
    <source>
        <dbReference type="ARBA" id="ARBA00022847"/>
    </source>
</evidence>
<evidence type="ECO:0000256" key="2">
    <source>
        <dbReference type="ARBA" id="ARBA00004554"/>
    </source>
</evidence>
<dbReference type="GO" id="GO:0030672">
    <property type="term" value="C:synaptic vesicle membrane"/>
    <property type="evidence" value="ECO:0007669"/>
    <property type="project" value="UniProtKB-SubCell"/>
</dbReference>
<feature type="transmembrane region" description="Helical" evidence="26">
    <location>
        <begin position="6"/>
        <end position="30"/>
    </location>
</feature>
<dbReference type="FunFam" id="1.20.1250.20:FF:000003">
    <property type="entry name" value="Solute carrier family 17 member 3"/>
    <property type="match status" value="1"/>
</dbReference>
<dbReference type="WormBase" id="Bm6076">
    <property type="protein sequence ID" value="BM33514"/>
    <property type="gene ID" value="WBGene00226337"/>
    <property type="gene designation" value="Bma-slc-17.2.1"/>
</dbReference>
<proteinExistence type="predicted"/>
<dbReference type="InterPro" id="IPR011701">
    <property type="entry name" value="MFS"/>
</dbReference>
<feature type="transmembrane region" description="Helical" evidence="26">
    <location>
        <begin position="217"/>
        <end position="236"/>
    </location>
</feature>
<feature type="transmembrane region" description="Helical" evidence="26">
    <location>
        <begin position="451"/>
        <end position="471"/>
    </location>
</feature>
<gene>
    <name evidence="32" type="primary">bma-slc-17.2.1</name>
    <name evidence="29 31" type="synonym">Bma-slc-17.2.1</name>
    <name evidence="28 32" type="ORF">Bm6076</name>
    <name evidence="29" type="ORF">BM_BM6076</name>
    <name evidence="28" type="ORF">BM_Bm6076</name>
</gene>
<evidence type="ECO:0000256" key="19">
    <source>
        <dbReference type="ARBA" id="ARBA00051447"/>
    </source>
</evidence>
<keyword evidence="30" id="KW-1185">Reference proteome</keyword>
<dbReference type="SUPFAM" id="SSF103473">
    <property type="entry name" value="MFS general substrate transporter"/>
    <property type="match status" value="1"/>
</dbReference>
<evidence type="ECO:0000313" key="30">
    <source>
        <dbReference type="Proteomes" id="UP000006672"/>
    </source>
</evidence>
<evidence type="ECO:0000256" key="24">
    <source>
        <dbReference type="ARBA" id="ARBA00081195"/>
    </source>
</evidence>
<dbReference type="GeneID" id="6097871"/>
<keyword evidence="13" id="KW-0458">Lysosome</keyword>
<keyword evidence="9 26" id="KW-1133">Transmembrane helix</keyword>
<dbReference type="InterPro" id="IPR036259">
    <property type="entry name" value="MFS_trans_sf"/>
</dbReference>
<evidence type="ECO:0000259" key="27">
    <source>
        <dbReference type="PROSITE" id="PS50850"/>
    </source>
</evidence>
<comment type="function">
    <text evidence="21">Receptor for CM101, a polysaccharide produced by group B Streptococcus with antipathoangiogenic properties.</text>
</comment>
<feature type="transmembrane region" description="Helical" evidence="26">
    <location>
        <begin position="147"/>
        <end position="170"/>
    </location>
</feature>
<dbReference type="PANTHER" id="PTHR11662">
    <property type="entry name" value="SOLUTE CARRIER FAMILY 17"/>
    <property type="match status" value="1"/>
</dbReference>
<dbReference type="PANTHER" id="PTHR11662:SF399">
    <property type="entry name" value="FI19708P1-RELATED"/>
    <property type="match status" value="1"/>
</dbReference>
<dbReference type="EMBL" id="LN856831">
    <property type="protein sequence ID" value="CRZ23197.1"/>
    <property type="molecule type" value="Genomic_DNA"/>
</dbReference>
<evidence type="ECO:0000256" key="16">
    <source>
        <dbReference type="ARBA" id="ARBA00050554"/>
    </source>
</evidence>
<dbReference type="InterPro" id="IPR050382">
    <property type="entry name" value="MFS_Na/Anion_cotransporter"/>
</dbReference>
<dbReference type="GO" id="GO:0016323">
    <property type="term" value="C:basolateral plasma membrane"/>
    <property type="evidence" value="ECO:0007669"/>
    <property type="project" value="UniProtKB-SubCell"/>
</dbReference>
<feature type="transmembrane region" description="Helical" evidence="26">
    <location>
        <begin position="385"/>
        <end position="406"/>
    </location>
</feature>
<dbReference type="Gene3D" id="1.20.1250.20">
    <property type="entry name" value="MFS general substrate transporter like domains"/>
    <property type="match status" value="2"/>
</dbReference>
<dbReference type="GO" id="GO:0046942">
    <property type="term" value="P:carboxylic acid transport"/>
    <property type="evidence" value="ECO:0007669"/>
    <property type="project" value="UniProtKB-ARBA"/>
</dbReference>
<evidence type="ECO:0000313" key="28">
    <source>
        <dbReference type="EMBL" id="CRZ23197.1"/>
    </source>
</evidence>
<comment type="catalytic activity">
    <reaction evidence="15">
        <text>2 nitrate(out) + H(+)(out) = 2 nitrate(in) + H(+)(in)</text>
        <dbReference type="Rhea" id="RHEA:71539"/>
        <dbReference type="ChEBI" id="CHEBI:15378"/>
        <dbReference type="ChEBI" id="CHEBI:17632"/>
    </reaction>
    <physiologicalReaction direction="left-to-right" evidence="15">
        <dbReference type="Rhea" id="RHEA:71540"/>
    </physiologicalReaction>
</comment>
<dbReference type="Pfam" id="PF07690">
    <property type="entry name" value="MFS_1"/>
    <property type="match status" value="1"/>
</dbReference>
<feature type="transmembrane region" description="Helical" evidence="26">
    <location>
        <begin position="418"/>
        <end position="439"/>
    </location>
</feature>
<feature type="transmembrane region" description="Helical" evidence="26">
    <location>
        <begin position="92"/>
        <end position="115"/>
    </location>
</feature>
<keyword evidence="10" id="KW-0770">Synapse</keyword>
<dbReference type="GO" id="GO:0015293">
    <property type="term" value="F:symporter activity"/>
    <property type="evidence" value="ECO:0007669"/>
    <property type="project" value="UniProtKB-KW"/>
</dbReference>
<feature type="transmembrane region" description="Helical" evidence="26">
    <location>
        <begin position="312"/>
        <end position="333"/>
    </location>
</feature>
<evidence type="ECO:0000256" key="26">
    <source>
        <dbReference type="SAM" id="Phobius"/>
    </source>
</evidence>
<evidence type="ECO:0000256" key="12">
    <source>
        <dbReference type="ARBA" id="ARBA00023180"/>
    </source>
</evidence>
<evidence type="ECO:0000256" key="17">
    <source>
        <dbReference type="ARBA" id="ARBA00050625"/>
    </source>
</evidence>